<keyword evidence="2" id="KW-1185">Reference proteome</keyword>
<protein>
    <submittedName>
        <fullName evidence="1">Uncharacterized protein</fullName>
    </submittedName>
</protein>
<comment type="caution">
    <text evidence="1">The sequence shown here is derived from an EMBL/GenBank/DDBJ whole genome shotgun (WGS) entry which is preliminary data.</text>
</comment>
<proteinExistence type="predicted"/>
<accession>A0ABY1AWY5</accession>
<evidence type="ECO:0000313" key="2">
    <source>
        <dbReference type="Proteomes" id="UP000198939"/>
    </source>
</evidence>
<sequence length="189" mass="21619">MAPGQPSKPDMQYVIRETKLAFSLAIQSIWERQLRAYVLGCARELRPAEDLQSKIERADWEKLQKFFISLRGIELRAFPSFDVLDILQNLGSAARHGDGGSAKKLIRQCPDLWAHLPEALTNGIAPFDYRTVAMLDVPVDRLKGFAEAVAGFWEDAEYIYNESIEPKDAHLEARLAKERLQRKWIPQRP</sequence>
<gene>
    <name evidence="1" type="ORF">SAMN05216228_10535</name>
</gene>
<evidence type="ECO:0000313" key="1">
    <source>
        <dbReference type="EMBL" id="SEP22255.1"/>
    </source>
</evidence>
<organism evidence="1 2">
    <name type="scientific">Rhizobium tibeticum</name>
    <dbReference type="NCBI Taxonomy" id="501024"/>
    <lineage>
        <taxon>Bacteria</taxon>
        <taxon>Pseudomonadati</taxon>
        <taxon>Pseudomonadota</taxon>
        <taxon>Alphaproteobacteria</taxon>
        <taxon>Hyphomicrobiales</taxon>
        <taxon>Rhizobiaceae</taxon>
        <taxon>Rhizobium/Agrobacterium group</taxon>
        <taxon>Rhizobium</taxon>
    </lineage>
</organism>
<reference evidence="1 2" key="1">
    <citation type="submission" date="2016-10" db="EMBL/GenBank/DDBJ databases">
        <authorList>
            <person name="Varghese N."/>
            <person name="Submissions S."/>
        </authorList>
    </citation>
    <scope>NUCLEOTIDE SEQUENCE [LARGE SCALE GENOMIC DNA]</scope>
    <source>
        <strain evidence="1 2">CGMCC 1.7071</strain>
    </source>
</reference>
<dbReference type="Proteomes" id="UP000198939">
    <property type="component" value="Unassembled WGS sequence"/>
</dbReference>
<dbReference type="EMBL" id="FOCV01000053">
    <property type="protein sequence ID" value="SEP22255.1"/>
    <property type="molecule type" value="Genomic_DNA"/>
</dbReference>
<name>A0ABY1AWY5_9HYPH</name>